<evidence type="ECO:0000313" key="1">
    <source>
        <dbReference type="EMBL" id="KAJ0041805.1"/>
    </source>
</evidence>
<comment type="caution">
    <text evidence="1">The sequence shown here is derived from an EMBL/GenBank/DDBJ whole genome shotgun (WGS) entry which is preliminary data.</text>
</comment>
<accession>A0ACC0YW06</accession>
<sequence>MRSFIMEIGTARCCLDKLSCFPLNLTTSDFENFHKLPRHISVWNPRTNYQNLVHSYRASTCKYRIRMKTYSMAFSVEESPPLNSENFYSDGENEDDSEESREKILSQPLSREELRSLLTDSERQKLVKKLSEANQQNRYLKRQLYVTEDALVNFKSELAVLELEIQALVSLAEEIAQSSIPEGSRRINGKFIQSHLLSRLEGTISHILLLPTFLWCKAVHEKVKEQIKDVDTAQSKEVPLFWCGMAESVQVMGTFDGWSQGEYLSPEYDGSFTRFSTTLMLRPGRYEIKFLVDGEWHLSPEFPTVGEGLMKNNLLIVE</sequence>
<name>A0ACC0YW06_9ROSI</name>
<evidence type="ECO:0000313" key="2">
    <source>
        <dbReference type="Proteomes" id="UP001163603"/>
    </source>
</evidence>
<dbReference type="EMBL" id="CM047739">
    <property type="protein sequence ID" value="KAJ0041805.1"/>
    <property type="molecule type" value="Genomic_DNA"/>
</dbReference>
<proteinExistence type="predicted"/>
<reference evidence="2" key="1">
    <citation type="journal article" date="2023" name="G3 (Bethesda)">
        <title>Genome assembly and association tests identify interacting loci associated with vigor, precocity, and sex in interspecific pistachio rootstocks.</title>
        <authorList>
            <person name="Palmer W."/>
            <person name="Jacygrad E."/>
            <person name="Sagayaradj S."/>
            <person name="Cavanaugh K."/>
            <person name="Han R."/>
            <person name="Bertier L."/>
            <person name="Beede B."/>
            <person name="Kafkas S."/>
            <person name="Golino D."/>
            <person name="Preece J."/>
            <person name="Michelmore R."/>
        </authorList>
    </citation>
    <scope>NUCLEOTIDE SEQUENCE [LARGE SCALE GENOMIC DNA]</scope>
</reference>
<protein>
    <submittedName>
        <fullName evidence="1">Uncharacterized protein</fullName>
    </submittedName>
</protein>
<gene>
    <name evidence="1" type="ORF">Pint_18599</name>
</gene>
<organism evidence="1 2">
    <name type="scientific">Pistacia integerrima</name>
    <dbReference type="NCBI Taxonomy" id="434235"/>
    <lineage>
        <taxon>Eukaryota</taxon>
        <taxon>Viridiplantae</taxon>
        <taxon>Streptophyta</taxon>
        <taxon>Embryophyta</taxon>
        <taxon>Tracheophyta</taxon>
        <taxon>Spermatophyta</taxon>
        <taxon>Magnoliopsida</taxon>
        <taxon>eudicotyledons</taxon>
        <taxon>Gunneridae</taxon>
        <taxon>Pentapetalae</taxon>
        <taxon>rosids</taxon>
        <taxon>malvids</taxon>
        <taxon>Sapindales</taxon>
        <taxon>Anacardiaceae</taxon>
        <taxon>Pistacia</taxon>
    </lineage>
</organism>
<keyword evidence="2" id="KW-1185">Reference proteome</keyword>
<dbReference type="Proteomes" id="UP001163603">
    <property type="component" value="Chromosome 4"/>
</dbReference>